<dbReference type="PANTHER" id="PTHR42886">
    <property type="entry name" value="RE40534P-RELATED"/>
    <property type="match status" value="1"/>
</dbReference>
<evidence type="ECO:0000259" key="1">
    <source>
        <dbReference type="Pfam" id="PF12697"/>
    </source>
</evidence>
<dbReference type="InterPro" id="IPR029058">
    <property type="entry name" value="AB_hydrolase_fold"/>
</dbReference>
<dbReference type="GO" id="GO:0003824">
    <property type="term" value="F:catalytic activity"/>
    <property type="evidence" value="ECO:0007669"/>
    <property type="project" value="UniProtKB-ARBA"/>
</dbReference>
<accession>A0A841FMH5</accession>
<dbReference type="RefSeq" id="WP_184791288.1">
    <property type="nucleotide sequence ID" value="NZ_BONT01000012.1"/>
</dbReference>
<proteinExistence type="predicted"/>
<organism evidence="2 3">
    <name type="scientific">Phytomonospora endophytica</name>
    <dbReference type="NCBI Taxonomy" id="714109"/>
    <lineage>
        <taxon>Bacteria</taxon>
        <taxon>Bacillati</taxon>
        <taxon>Actinomycetota</taxon>
        <taxon>Actinomycetes</taxon>
        <taxon>Micromonosporales</taxon>
        <taxon>Micromonosporaceae</taxon>
        <taxon>Phytomonospora</taxon>
    </lineage>
</organism>
<dbReference type="SUPFAM" id="SSF53474">
    <property type="entry name" value="alpha/beta-Hydrolases"/>
    <property type="match status" value="1"/>
</dbReference>
<gene>
    <name evidence="2" type="ORF">HNR73_006384</name>
</gene>
<name>A0A841FMH5_9ACTN</name>
<dbReference type="Proteomes" id="UP000548476">
    <property type="component" value="Unassembled WGS sequence"/>
</dbReference>
<evidence type="ECO:0000313" key="2">
    <source>
        <dbReference type="EMBL" id="MBB6038501.1"/>
    </source>
</evidence>
<dbReference type="Gene3D" id="3.40.50.1820">
    <property type="entry name" value="alpha/beta hydrolase"/>
    <property type="match status" value="1"/>
</dbReference>
<dbReference type="Pfam" id="PF12697">
    <property type="entry name" value="Abhydrolase_6"/>
    <property type="match status" value="1"/>
</dbReference>
<sequence length="281" mass="30467">MEMLSAPDNGRPTVVFLPGAGTIGRDYWNLHRRAAELTTSVIYDRAGTGDGTPAELPRTLTEVTDELRSVLRNVDGPYVLVGHSLGGYYARFYATRFPDDVAALLLLDPAHEDYNASMPAELQELWGNFDAGDAAAFLDDLPEEVIRLYRGLFARELADWPAEISEPLVDYHVGRRGLTIGVQEASNLDAIYAEMRAADPLPDVPVLILSSTQVDEFKTVVAGGVSGELLQAEIDAKFRLYNDVAAALPRGEARAVEGGHVTIAWRGEQAIVDAIAELTGA</sequence>
<dbReference type="EMBL" id="JACHGT010000016">
    <property type="protein sequence ID" value="MBB6038501.1"/>
    <property type="molecule type" value="Genomic_DNA"/>
</dbReference>
<dbReference type="InterPro" id="IPR000073">
    <property type="entry name" value="AB_hydrolase_1"/>
</dbReference>
<protein>
    <submittedName>
        <fullName evidence="2">Pimeloyl-ACP methyl ester carboxylesterase</fullName>
    </submittedName>
</protein>
<comment type="caution">
    <text evidence="2">The sequence shown here is derived from an EMBL/GenBank/DDBJ whole genome shotgun (WGS) entry which is preliminary data.</text>
</comment>
<dbReference type="PANTHER" id="PTHR42886:SF29">
    <property type="entry name" value="PUMMELIG, ISOFORM A"/>
    <property type="match status" value="1"/>
</dbReference>
<keyword evidence="3" id="KW-1185">Reference proteome</keyword>
<feature type="domain" description="AB hydrolase-1" evidence="1">
    <location>
        <begin position="14"/>
        <end position="219"/>
    </location>
</feature>
<reference evidence="2 3" key="1">
    <citation type="submission" date="2020-08" db="EMBL/GenBank/DDBJ databases">
        <title>Genomic Encyclopedia of Type Strains, Phase IV (KMG-IV): sequencing the most valuable type-strain genomes for metagenomic binning, comparative biology and taxonomic classification.</title>
        <authorList>
            <person name="Goeker M."/>
        </authorList>
    </citation>
    <scope>NUCLEOTIDE SEQUENCE [LARGE SCALE GENOMIC DNA]</scope>
    <source>
        <strain evidence="2 3">YIM 65646</strain>
    </source>
</reference>
<evidence type="ECO:0000313" key="3">
    <source>
        <dbReference type="Proteomes" id="UP000548476"/>
    </source>
</evidence>
<dbReference type="AlphaFoldDB" id="A0A841FMH5"/>